<feature type="region of interest" description="Disordered" evidence="1">
    <location>
        <begin position="83"/>
        <end position="117"/>
    </location>
</feature>
<dbReference type="AlphaFoldDB" id="A0A834FP06"/>
<evidence type="ECO:0000313" key="3">
    <source>
        <dbReference type="Proteomes" id="UP000646548"/>
    </source>
</evidence>
<organism evidence="2 3">
    <name type="scientific">Oryzias melastigma</name>
    <name type="common">Marine medaka</name>
    <dbReference type="NCBI Taxonomy" id="30732"/>
    <lineage>
        <taxon>Eukaryota</taxon>
        <taxon>Metazoa</taxon>
        <taxon>Chordata</taxon>
        <taxon>Craniata</taxon>
        <taxon>Vertebrata</taxon>
        <taxon>Euteleostomi</taxon>
        <taxon>Actinopterygii</taxon>
        <taxon>Neopterygii</taxon>
        <taxon>Teleostei</taxon>
        <taxon>Neoteleostei</taxon>
        <taxon>Acanthomorphata</taxon>
        <taxon>Ovalentaria</taxon>
        <taxon>Atherinomorphae</taxon>
        <taxon>Beloniformes</taxon>
        <taxon>Adrianichthyidae</taxon>
        <taxon>Oryziinae</taxon>
        <taxon>Oryzias</taxon>
    </lineage>
</organism>
<sequence length="173" mass="19409">MIDNYHQNPNSPGIDPIPGWIRRFGSTADELHSRKRLFELEEQSNGTQNGRADGFSFDFSRQFRTGGGRASLMRSKDNETRIKAAKLSHQPQLPSSHRQKPARKCRTGPTLQLSGSHAVRKERIPLRRRPTNARVLHKSKHDTSEALGAAANQRGDPPERHRMQPIGGEYAAA</sequence>
<dbReference type="EMBL" id="WKFB01000067">
    <property type="protein sequence ID" value="KAF6737295.1"/>
    <property type="molecule type" value="Genomic_DNA"/>
</dbReference>
<name>A0A834FP06_ORYME</name>
<feature type="compositionally biased region" description="Basic residues" evidence="1">
    <location>
        <begin position="97"/>
        <end position="106"/>
    </location>
</feature>
<dbReference type="Proteomes" id="UP000646548">
    <property type="component" value="Unassembled WGS sequence"/>
</dbReference>
<proteinExistence type="predicted"/>
<feature type="region of interest" description="Disordered" evidence="1">
    <location>
        <begin position="135"/>
        <end position="173"/>
    </location>
</feature>
<comment type="caution">
    <text evidence="2">The sequence shown here is derived from an EMBL/GenBank/DDBJ whole genome shotgun (WGS) entry which is preliminary data.</text>
</comment>
<accession>A0A834FP06</accession>
<evidence type="ECO:0000256" key="1">
    <source>
        <dbReference type="SAM" id="MobiDB-lite"/>
    </source>
</evidence>
<reference evidence="2" key="1">
    <citation type="journal article" name="BMC Genomics">
        <title>Long-read sequencing and de novo genome assembly of marine medaka (Oryzias melastigma).</title>
        <authorList>
            <person name="Liang P."/>
            <person name="Saqib H.S.A."/>
            <person name="Ni X."/>
            <person name="Shen Y."/>
        </authorList>
    </citation>
    <scope>NUCLEOTIDE SEQUENCE</scope>
    <source>
        <strain evidence="2">Bigg-433</strain>
    </source>
</reference>
<gene>
    <name evidence="2" type="ORF">FQA47_016027</name>
</gene>
<evidence type="ECO:0000313" key="2">
    <source>
        <dbReference type="EMBL" id="KAF6737295.1"/>
    </source>
</evidence>
<protein>
    <submittedName>
        <fullName evidence="2">Uncharacterized protein</fullName>
    </submittedName>
</protein>